<feature type="domain" description="RING-type" evidence="2">
    <location>
        <begin position="63"/>
        <end position="96"/>
    </location>
</feature>
<keyword evidence="4" id="KW-1185">Reference proteome</keyword>
<protein>
    <recommendedName>
        <fullName evidence="2">RING-type domain-containing protein</fullName>
    </recommendedName>
</protein>
<evidence type="ECO:0000256" key="1">
    <source>
        <dbReference type="PROSITE-ProRule" id="PRU00175"/>
    </source>
</evidence>
<keyword evidence="1" id="KW-0479">Metal-binding</keyword>
<evidence type="ECO:0000313" key="3">
    <source>
        <dbReference type="EMBL" id="KAF5830088.1"/>
    </source>
</evidence>
<dbReference type="Pfam" id="PF13920">
    <property type="entry name" value="zf-C3HC4_3"/>
    <property type="match status" value="1"/>
</dbReference>
<dbReference type="Proteomes" id="UP000815325">
    <property type="component" value="Unassembled WGS sequence"/>
</dbReference>
<evidence type="ECO:0000313" key="4">
    <source>
        <dbReference type="Proteomes" id="UP000815325"/>
    </source>
</evidence>
<keyword evidence="1" id="KW-0862">Zinc</keyword>
<evidence type="ECO:0000259" key="2">
    <source>
        <dbReference type="PROSITE" id="PS50089"/>
    </source>
</evidence>
<dbReference type="InterPro" id="IPR051728">
    <property type="entry name" value="RING-FYVE_E3_ubiquitin-ligase"/>
</dbReference>
<accession>A0ABQ7G648</accession>
<dbReference type="PANTHER" id="PTHR14879">
    <property type="entry name" value="CASPASE REGULATOR, RING FINGER DOMAIN-CONTAINING"/>
    <property type="match status" value="1"/>
</dbReference>
<dbReference type="Gene3D" id="3.30.40.10">
    <property type="entry name" value="Zinc/RING finger domain, C3HC4 (zinc finger)"/>
    <property type="match status" value="1"/>
</dbReference>
<comment type="caution">
    <text evidence="3">The sequence shown here is derived from an EMBL/GenBank/DDBJ whole genome shotgun (WGS) entry which is preliminary data.</text>
</comment>
<reference evidence="3" key="1">
    <citation type="submission" date="2017-08" db="EMBL/GenBank/DDBJ databases">
        <authorList>
            <person name="Polle J.E."/>
            <person name="Barry K."/>
            <person name="Cushman J."/>
            <person name="Schmutz J."/>
            <person name="Tran D."/>
            <person name="Hathwaick L.T."/>
            <person name="Yim W.C."/>
            <person name="Jenkins J."/>
            <person name="Mckie-Krisberg Z.M."/>
            <person name="Prochnik S."/>
            <person name="Lindquist E."/>
            <person name="Dockter R.B."/>
            <person name="Adam C."/>
            <person name="Molina H."/>
            <person name="Bunkerborg J."/>
            <person name="Jin E."/>
            <person name="Buchheim M."/>
            <person name="Magnuson J."/>
        </authorList>
    </citation>
    <scope>NUCLEOTIDE SEQUENCE</scope>
    <source>
        <strain evidence="3">CCAP 19/18</strain>
    </source>
</reference>
<proteinExistence type="predicted"/>
<gene>
    <name evidence="3" type="ORF">DUNSADRAFT_15049</name>
</gene>
<dbReference type="PROSITE" id="PS50089">
    <property type="entry name" value="ZF_RING_2"/>
    <property type="match status" value="1"/>
</dbReference>
<sequence length="108" mass="12772">MFWFYFGGVCVLAYMIYVQFEMERQKNASLVSDLLMQIDQQAPNQRCEHLRRQVEELQEQQQCSICSSKPKEVAFLCGHRVCRNCNSNLSLCPFCKKRITHRIKLYDA</sequence>
<organism evidence="3 4">
    <name type="scientific">Dunaliella salina</name>
    <name type="common">Green alga</name>
    <name type="synonym">Protococcus salinus</name>
    <dbReference type="NCBI Taxonomy" id="3046"/>
    <lineage>
        <taxon>Eukaryota</taxon>
        <taxon>Viridiplantae</taxon>
        <taxon>Chlorophyta</taxon>
        <taxon>core chlorophytes</taxon>
        <taxon>Chlorophyceae</taxon>
        <taxon>CS clade</taxon>
        <taxon>Chlamydomonadales</taxon>
        <taxon>Dunaliellaceae</taxon>
        <taxon>Dunaliella</taxon>
    </lineage>
</organism>
<dbReference type="SUPFAM" id="SSF57850">
    <property type="entry name" value="RING/U-box"/>
    <property type="match status" value="1"/>
</dbReference>
<dbReference type="InterPro" id="IPR013083">
    <property type="entry name" value="Znf_RING/FYVE/PHD"/>
</dbReference>
<dbReference type="EMBL" id="MU070080">
    <property type="protein sequence ID" value="KAF5830088.1"/>
    <property type="molecule type" value="Genomic_DNA"/>
</dbReference>
<dbReference type="InterPro" id="IPR001841">
    <property type="entry name" value="Znf_RING"/>
</dbReference>
<dbReference type="PANTHER" id="PTHR14879:SF5">
    <property type="entry name" value="RING-TYPE DOMAIN-CONTAINING PROTEIN"/>
    <property type="match status" value="1"/>
</dbReference>
<keyword evidence="1" id="KW-0863">Zinc-finger</keyword>
<name>A0ABQ7G648_DUNSA</name>